<dbReference type="STRING" id="645274.SAMN04487901_1166"/>
<keyword evidence="2" id="KW-1185">Reference proteome</keyword>
<protein>
    <submittedName>
        <fullName evidence="1">Uncharacterized protein</fullName>
    </submittedName>
</protein>
<gene>
    <name evidence="1" type="ORF">SAMN04487901_1166</name>
</gene>
<reference evidence="2" key="1">
    <citation type="submission" date="2016-10" db="EMBL/GenBank/DDBJ databases">
        <authorList>
            <person name="Varghese N."/>
            <person name="Submissions S."/>
        </authorList>
    </citation>
    <scope>NUCLEOTIDE SEQUENCE [LARGE SCALE GENOMIC DNA]</scope>
    <source>
        <strain evidence="2">BP1-148</strain>
    </source>
</reference>
<dbReference type="EMBL" id="FNCQ01000016">
    <property type="protein sequence ID" value="SDH07930.1"/>
    <property type="molecule type" value="Genomic_DNA"/>
</dbReference>
<organism evidence="1 2">
    <name type="scientific">Prevotella communis</name>
    <dbReference type="NCBI Taxonomy" id="2913614"/>
    <lineage>
        <taxon>Bacteria</taxon>
        <taxon>Pseudomonadati</taxon>
        <taxon>Bacteroidota</taxon>
        <taxon>Bacteroidia</taxon>
        <taxon>Bacteroidales</taxon>
        <taxon>Prevotellaceae</taxon>
        <taxon>Prevotella</taxon>
    </lineage>
</organism>
<dbReference type="AlphaFoldDB" id="A0A1G7ZIL4"/>
<evidence type="ECO:0000313" key="2">
    <source>
        <dbReference type="Proteomes" id="UP000198779"/>
    </source>
</evidence>
<sequence>MYFYFLIVIIVICHWLSHFFSKMETRLHFFYYLCKQVSARSLRGGAGMIFEGKNILALVLYSVMSLNLGNS</sequence>
<proteinExistence type="predicted"/>
<evidence type="ECO:0000313" key="1">
    <source>
        <dbReference type="EMBL" id="SDH07930.1"/>
    </source>
</evidence>
<name>A0A1G7ZIL4_9BACT</name>
<accession>A0A1G7ZIL4</accession>
<dbReference type="Proteomes" id="UP000198779">
    <property type="component" value="Unassembled WGS sequence"/>
</dbReference>